<keyword evidence="2" id="KW-0963">Cytoplasm</keyword>
<dbReference type="Proteomes" id="UP000179023">
    <property type="component" value="Unassembled WGS sequence"/>
</dbReference>
<dbReference type="Gene3D" id="1.10.443.10">
    <property type="entry name" value="Intergrase catalytic core"/>
    <property type="match status" value="1"/>
</dbReference>
<comment type="caution">
    <text evidence="12">The sequence shown here is derived from an EMBL/GenBank/DDBJ whole genome shotgun (WGS) entry which is preliminary data.</text>
</comment>
<dbReference type="GO" id="GO:0006310">
    <property type="term" value="P:DNA recombination"/>
    <property type="evidence" value="ECO:0007669"/>
    <property type="project" value="UniProtKB-KW"/>
</dbReference>
<evidence type="ECO:0000256" key="3">
    <source>
        <dbReference type="ARBA" id="ARBA00022618"/>
    </source>
</evidence>
<dbReference type="SUPFAM" id="SSF56349">
    <property type="entry name" value="DNA breaking-rejoining enzymes"/>
    <property type="match status" value="1"/>
</dbReference>
<dbReference type="InterPro" id="IPR013762">
    <property type="entry name" value="Integrase-like_cat_sf"/>
</dbReference>
<evidence type="ECO:0000256" key="5">
    <source>
        <dbReference type="ARBA" id="ARBA00022908"/>
    </source>
</evidence>
<evidence type="ECO:0000259" key="11">
    <source>
        <dbReference type="PROSITE" id="PS51900"/>
    </source>
</evidence>
<dbReference type="InterPro" id="IPR002104">
    <property type="entry name" value="Integrase_catalytic"/>
</dbReference>
<evidence type="ECO:0000313" key="13">
    <source>
        <dbReference type="Proteomes" id="UP000179023"/>
    </source>
</evidence>
<sequence length="323" mass="37186">MRHKKGNGKNSRFDLPRLDDFLLNLKTANFSMETLYNYERDLKTFAAFLKEDVDMRFENITKHTIELYRAYLTSLDRRTAEGTPSIKKLSAGSINRILSSLRSYFKYLVDSDYSVPLAPQSINLLKMPRTHPRVAELENLIRLIEFPTTFEKTKAVAIRNRAMLETLFSTGMRISELISLNKNQIDKSGRIFILGKGKKERFVYLTGRAKKHIDNYVSIRTDANPALFIPYRGRNSGTGKARVSTNYLQMKIKEYREHLNINIPTSAHSLRHGFATYLAEQGANPAALQILLGHESLHTTTRYVHASDTYAEKTHRQFHPLKK</sequence>
<evidence type="ECO:0000259" key="10">
    <source>
        <dbReference type="PROSITE" id="PS51898"/>
    </source>
</evidence>
<dbReference type="InterPro" id="IPR011010">
    <property type="entry name" value="DNA_brk_join_enz"/>
</dbReference>
<dbReference type="PANTHER" id="PTHR30349">
    <property type="entry name" value="PHAGE INTEGRASE-RELATED"/>
    <property type="match status" value="1"/>
</dbReference>
<evidence type="ECO:0000256" key="6">
    <source>
        <dbReference type="ARBA" id="ARBA00023125"/>
    </source>
</evidence>
<proteinExistence type="predicted"/>
<dbReference type="GO" id="GO:0015074">
    <property type="term" value="P:DNA integration"/>
    <property type="evidence" value="ECO:0007669"/>
    <property type="project" value="UniProtKB-KW"/>
</dbReference>
<dbReference type="GO" id="GO:0051301">
    <property type="term" value="P:cell division"/>
    <property type="evidence" value="ECO:0007669"/>
    <property type="project" value="UniProtKB-KW"/>
</dbReference>
<dbReference type="GO" id="GO:0007059">
    <property type="term" value="P:chromosome segregation"/>
    <property type="evidence" value="ECO:0007669"/>
    <property type="project" value="UniProtKB-KW"/>
</dbReference>
<evidence type="ECO:0000256" key="2">
    <source>
        <dbReference type="ARBA" id="ARBA00022490"/>
    </source>
</evidence>
<dbReference type="PROSITE" id="PS51898">
    <property type="entry name" value="TYR_RECOMBINASE"/>
    <property type="match status" value="1"/>
</dbReference>
<keyword evidence="6 9" id="KW-0238">DNA-binding</keyword>
<protein>
    <recommendedName>
        <fullName evidence="14">Tyrosine recombinase XerC</fullName>
    </recommendedName>
</protein>
<name>A0A1G2KGH2_9BACT</name>
<dbReference type="PROSITE" id="PS51900">
    <property type="entry name" value="CB"/>
    <property type="match status" value="1"/>
</dbReference>
<evidence type="ECO:0000256" key="8">
    <source>
        <dbReference type="ARBA" id="ARBA00023306"/>
    </source>
</evidence>
<dbReference type="PANTHER" id="PTHR30349:SF77">
    <property type="entry name" value="TYROSINE RECOMBINASE XERC"/>
    <property type="match status" value="1"/>
</dbReference>
<dbReference type="InterPro" id="IPR044068">
    <property type="entry name" value="CB"/>
</dbReference>
<dbReference type="InterPro" id="IPR004107">
    <property type="entry name" value="Integrase_SAM-like_N"/>
</dbReference>
<dbReference type="GO" id="GO:0003677">
    <property type="term" value="F:DNA binding"/>
    <property type="evidence" value="ECO:0007669"/>
    <property type="project" value="UniProtKB-UniRule"/>
</dbReference>
<keyword evidence="4" id="KW-0159">Chromosome partition</keyword>
<gene>
    <name evidence="12" type="ORF">A3C07_01150</name>
</gene>
<evidence type="ECO:0000256" key="7">
    <source>
        <dbReference type="ARBA" id="ARBA00023172"/>
    </source>
</evidence>
<keyword evidence="3" id="KW-0132">Cell division</keyword>
<evidence type="ECO:0000256" key="9">
    <source>
        <dbReference type="PROSITE-ProRule" id="PRU01248"/>
    </source>
</evidence>
<organism evidence="12 13">
    <name type="scientific">Candidatus Sungbacteria bacterium RIFCSPHIGHO2_02_FULL_47_11</name>
    <dbReference type="NCBI Taxonomy" id="1802270"/>
    <lineage>
        <taxon>Bacteria</taxon>
        <taxon>Candidatus Sungiibacteriota</taxon>
    </lineage>
</organism>
<evidence type="ECO:0008006" key="14">
    <source>
        <dbReference type="Google" id="ProtNLM"/>
    </source>
</evidence>
<dbReference type="InterPro" id="IPR050090">
    <property type="entry name" value="Tyrosine_recombinase_XerCD"/>
</dbReference>
<reference evidence="12 13" key="1">
    <citation type="journal article" date="2016" name="Nat. Commun.">
        <title>Thousands of microbial genomes shed light on interconnected biogeochemical processes in an aquifer system.</title>
        <authorList>
            <person name="Anantharaman K."/>
            <person name="Brown C.T."/>
            <person name="Hug L.A."/>
            <person name="Sharon I."/>
            <person name="Castelle C.J."/>
            <person name="Probst A.J."/>
            <person name="Thomas B.C."/>
            <person name="Singh A."/>
            <person name="Wilkins M.J."/>
            <person name="Karaoz U."/>
            <person name="Brodie E.L."/>
            <person name="Williams K.H."/>
            <person name="Hubbard S.S."/>
            <person name="Banfield J.F."/>
        </authorList>
    </citation>
    <scope>NUCLEOTIDE SEQUENCE [LARGE SCALE GENOMIC DNA]</scope>
</reference>
<dbReference type="AlphaFoldDB" id="A0A1G2KGH2"/>
<evidence type="ECO:0000256" key="1">
    <source>
        <dbReference type="ARBA" id="ARBA00004496"/>
    </source>
</evidence>
<evidence type="ECO:0000256" key="4">
    <source>
        <dbReference type="ARBA" id="ARBA00022829"/>
    </source>
</evidence>
<dbReference type="Pfam" id="PF02899">
    <property type="entry name" value="Phage_int_SAM_1"/>
    <property type="match status" value="1"/>
</dbReference>
<keyword evidence="8" id="KW-0131">Cell cycle</keyword>
<dbReference type="Pfam" id="PF00589">
    <property type="entry name" value="Phage_integrase"/>
    <property type="match status" value="1"/>
</dbReference>
<dbReference type="GO" id="GO:0005737">
    <property type="term" value="C:cytoplasm"/>
    <property type="evidence" value="ECO:0007669"/>
    <property type="project" value="UniProtKB-SubCell"/>
</dbReference>
<dbReference type="EMBL" id="MHQI01000063">
    <property type="protein sequence ID" value="OGZ98539.1"/>
    <property type="molecule type" value="Genomic_DNA"/>
</dbReference>
<dbReference type="Gene3D" id="1.10.150.130">
    <property type="match status" value="1"/>
</dbReference>
<feature type="domain" description="Tyr recombinase" evidence="10">
    <location>
        <begin position="130"/>
        <end position="316"/>
    </location>
</feature>
<dbReference type="STRING" id="1802270.A3C07_01150"/>
<dbReference type="InterPro" id="IPR010998">
    <property type="entry name" value="Integrase_recombinase_N"/>
</dbReference>
<evidence type="ECO:0000313" key="12">
    <source>
        <dbReference type="EMBL" id="OGZ98539.1"/>
    </source>
</evidence>
<keyword evidence="5" id="KW-0229">DNA integration</keyword>
<feature type="domain" description="Core-binding (CB)" evidence="11">
    <location>
        <begin position="12"/>
        <end position="109"/>
    </location>
</feature>
<keyword evidence="7" id="KW-0233">DNA recombination</keyword>
<accession>A0A1G2KGH2</accession>
<comment type="subcellular location">
    <subcellularLocation>
        <location evidence="1">Cytoplasm</location>
    </subcellularLocation>
</comment>